<sequence length="204" mass="22200">MPSEILSTVQVGGLELSPGDHVCAFYPTKVERDEILLPYLVEGMHAGAKCIAVLDADDGADIVDELAAALGPEIPAPDQLALHTSGDTYLATGSFSTDAMLDFWEKSVGGAFEHGFSFARVAGEMTWALSKLPGVEQLVGYEAKLNRFLPRFPQVILCLYELERFDGEVLVDVLKTHPKVLLGGMLLANPYYIEPDEFLASREP</sequence>
<name>A0A3N0GIA9_9ACTN</name>
<accession>A0A3N0GIA9</accession>
<gene>
    <name evidence="2" type="ORF">EFL26_20595</name>
</gene>
<feature type="domain" description="MEDS" evidence="1">
    <location>
        <begin position="20"/>
        <end position="178"/>
    </location>
</feature>
<dbReference type="Proteomes" id="UP000279994">
    <property type="component" value="Unassembled WGS sequence"/>
</dbReference>
<proteinExistence type="predicted"/>
<evidence type="ECO:0000313" key="3">
    <source>
        <dbReference type="Proteomes" id="UP000279994"/>
    </source>
</evidence>
<protein>
    <recommendedName>
        <fullName evidence="1">MEDS domain-containing protein</fullName>
    </recommendedName>
</protein>
<reference evidence="2 3" key="1">
    <citation type="submission" date="2018-11" db="EMBL/GenBank/DDBJ databases">
        <authorList>
            <person name="Li F."/>
        </authorList>
    </citation>
    <scope>NUCLEOTIDE SEQUENCE [LARGE SCALE GENOMIC DNA]</scope>
    <source>
        <strain evidence="2 3">Gsoil 818</strain>
    </source>
</reference>
<dbReference type="AlphaFoldDB" id="A0A3N0GIA9"/>
<dbReference type="EMBL" id="RJSF01000046">
    <property type="protein sequence ID" value="RNM12203.1"/>
    <property type="molecule type" value="Genomic_DNA"/>
</dbReference>
<evidence type="ECO:0000259" key="1">
    <source>
        <dbReference type="Pfam" id="PF14417"/>
    </source>
</evidence>
<evidence type="ECO:0000313" key="2">
    <source>
        <dbReference type="EMBL" id="RNM12203.1"/>
    </source>
</evidence>
<keyword evidence="3" id="KW-1185">Reference proteome</keyword>
<dbReference type="RefSeq" id="WP_123224784.1">
    <property type="nucleotide sequence ID" value="NZ_RJSF01000046.1"/>
</dbReference>
<dbReference type="Pfam" id="PF14417">
    <property type="entry name" value="MEDS"/>
    <property type="match status" value="1"/>
</dbReference>
<dbReference type="OrthoDB" id="8482304at2"/>
<organism evidence="2 3">
    <name type="scientific">Nocardioides pocheonensis</name>
    <dbReference type="NCBI Taxonomy" id="661485"/>
    <lineage>
        <taxon>Bacteria</taxon>
        <taxon>Bacillati</taxon>
        <taxon>Actinomycetota</taxon>
        <taxon>Actinomycetes</taxon>
        <taxon>Propionibacteriales</taxon>
        <taxon>Nocardioidaceae</taxon>
        <taxon>Nocardioides</taxon>
    </lineage>
</organism>
<comment type="caution">
    <text evidence="2">The sequence shown here is derived from an EMBL/GenBank/DDBJ whole genome shotgun (WGS) entry which is preliminary data.</text>
</comment>
<dbReference type="InterPro" id="IPR025847">
    <property type="entry name" value="MEDS_domain"/>
</dbReference>